<evidence type="ECO:0000313" key="2">
    <source>
        <dbReference type="EMBL" id="MBB2145803.1"/>
    </source>
</evidence>
<reference evidence="2" key="1">
    <citation type="submission" date="2019-11" db="EMBL/GenBank/DDBJ databases">
        <title>Description of Pedobacter sp. LMG 31464T.</title>
        <authorList>
            <person name="Carlier A."/>
            <person name="Qi S."/>
            <person name="Vandamme P."/>
        </authorList>
    </citation>
    <scope>NUCLEOTIDE SEQUENCE</scope>
    <source>
        <strain evidence="2">LMG 31464</strain>
    </source>
</reference>
<evidence type="ECO:0000256" key="1">
    <source>
        <dbReference type="SAM" id="SignalP"/>
    </source>
</evidence>
<dbReference type="AlphaFoldDB" id="A0A923E0F5"/>
<dbReference type="RefSeq" id="WP_182922493.1">
    <property type="nucleotide sequence ID" value="NZ_WNXD01000002.1"/>
</dbReference>
<gene>
    <name evidence="2" type="ORF">GM921_09915</name>
</gene>
<protein>
    <submittedName>
        <fullName evidence="2">Uncharacterized protein</fullName>
    </submittedName>
</protein>
<keyword evidence="1" id="KW-0732">Signal</keyword>
<dbReference type="Proteomes" id="UP000601055">
    <property type="component" value="Unassembled WGS sequence"/>
</dbReference>
<evidence type="ECO:0000313" key="3">
    <source>
        <dbReference type="Proteomes" id="UP000601055"/>
    </source>
</evidence>
<accession>A0A923E0F5</accession>
<proteinExistence type="predicted"/>
<keyword evidence="3" id="KW-1185">Reference proteome</keyword>
<organism evidence="2 3">
    <name type="scientific">Pedobacter planticolens</name>
    <dbReference type="NCBI Taxonomy" id="2679964"/>
    <lineage>
        <taxon>Bacteria</taxon>
        <taxon>Pseudomonadati</taxon>
        <taxon>Bacteroidota</taxon>
        <taxon>Sphingobacteriia</taxon>
        <taxon>Sphingobacteriales</taxon>
        <taxon>Sphingobacteriaceae</taxon>
        <taxon>Pedobacter</taxon>
    </lineage>
</organism>
<sequence length="120" mass="13127">MKNLKNKLPLFAFLLGLAIVVSQSAFRPIGSSKLADVIFEYNSSTYTEGAYLTDTNWEVTEDGSQCPGSGNICKLSVDELELSGIGTMEEQLVEFLDNQPGTNGATDYIEDIDHRVADKD</sequence>
<feature type="signal peptide" evidence="1">
    <location>
        <begin position="1"/>
        <end position="27"/>
    </location>
</feature>
<name>A0A923E0F5_9SPHI</name>
<comment type="caution">
    <text evidence="2">The sequence shown here is derived from an EMBL/GenBank/DDBJ whole genome shotgun (WGS) entry which is preliminary data.</text>
</comment>
<dbReference type="EMBL" id="WNXD01000002">
    <property type="protein sequence ID" value="MBB2145803.1"/>
    <property type="molecule type" value="Genomic_DNA"/>
</dbReference>
<feature type="chain" id="PRO_5037896400" evidence="1">
    <location>
        <begin position="28"/>
        <end position="120"/>
    </location>
</feature>